<organism evidence="2 3">
    <name type="scientific">Kingdonia uniflora</name>
    <dbReference type="NCBI Taxonomy" id="39325"/>
    <lineage>
        <taxon>Eukaryota</taxon>
        <taxon>Viridiplantae</taxon>
        <taxon>Streptophyta</taxon>
        <taxon>Embryophyta</taxon>
        <taxon>Tracheophyta</taxon>
        <taxon>Spermatophyta</taxon>
        <taxon>Magnoliopsida</taxon>
        <taxon>Ranunculales</taxon>
        <taxon>Circaeasteraceae</taxon>
        <taxon>Kingdonia</taxon>
    </lineage>
</organism>
<sequence>MEAHPSSPAIPSCRKKKSEDTDTSFLADVRDHIDEFVNASMDDHKNCFKKTIQKMFGMSKAVAERSAGSQEVESSLPLKTTVATD</sequence>
<dbReference type="PANTHER" id="PTHR33622">
    <property type="entry name" value="OS03G0724500 PROTEIN"/>
    <property type="match status" value="1"/>
</dbReference>
<evidence type="ECO:0000256" key="1">
    <source>
        <dbReference type="SAM" id="MobiDB-lite"/>
    </source>
</evidence>
<proteinExistence type="predicted"/>
<accession>A0A7J7NI29</accession>
<dbReference type="AlphaFoldDB" id="A0A7J7NI29"/>
<dbReference type="EMBL" id="JACGCM010000786">
    <property type="protein sequence ID" value="KAF6166660.1"/>
    <property type="molecule type" value="Genomic_DNA"/>
</dbReference>
<feature type="compositionally biased region" description="Polar residues" evidence="1">
    <location>
        <begin position="67"/>
        <end position="85"/>
    </location>
</feature>
<evidence type="ECO:0000313" key="2">
    <source>
        <dbReference type="EMBL" id="KAF6166660.1"/>
    </source>
</evidence>
<comment type="caution">
    <text evidence="2">The sequence shown here is derived from an EMBL/GenBank/DDBJ whole genome shotgun (WGS) entry which is preliminary data.</text>
</comment>
<dbReference type="Proteomes" id="UP000541444">
    <property type="component" value="Unassembled WGS sequence"/>
</dbReference>
<evidence type="ECO:0000313" key="3">
    <source>
        <dbReference type="Proteomes" id="UP000541444"/>
    </source>
</evidence>
<gene>
    <name evidence="2" type="ORF">GIB67_005522</name>
</gene>
<reference evidence="2 3" key="1">
    <citation type="journal article" date="2020" name="IScience">
        <title>Genome Sequencing of the Endangered Kingdonia uniflora (Circaeasteraceae, Ranunculales) Reveals Potential Mechanisms of Evolutionary Specialization.</title>
        <authorList>
            <person name="Sun Y."/>
            <person name="Deng T."/>
            <person name="Zhang A."/>
            <person name="Moore M.J."/>
            <person name="Landis J.B."/>
            <person name="Lin N."/>
            <person name="Zhang H."/>
            <person name="Zhang X."/>
            <person name="Huang J."/>
            <person name="Zhang X."/>
            <person name="Sun H."/>
            <person name="Wang H."/>
        </authorList>
    </citation>
    <scope>NUCLEOTIDE SEQUENCE [LARGE SCALE GENOMIC DNA]</scope>
    <source>
        <strain evidence="2">TB1705</strain>
        <tissue evidence="2">Leaf</tissue>
    </source>
</reference>
<feature type="region of interest" description="Disordered" evidence="1">
    <location>
        <begin position="65"/>
        <end position="85"/>
    </location>
</feature>
<protein>
    <submittedName>
        <fullName evidence="2">Uncharacterized protein</fullName>
    </submittedName>
</protein>
<dbReference type="OrthoDB" id="1923810at2759"/>
<name>A0A7J7NI29_9MAGN</name>
<keyword evidence="3" id="KW-1185">Reference proteome</keyword>
<feature type="region of interest" description="Disordered" evidence="1">
    <location>
        <begin position="1"/>
        <end position="21"/>
    </location>
</feature>
<dbReference type="PANTHER" id="PTHR33622:SF10">
    <property type="entry name" value="MARKER FOR OXIDATIVE STRESS RESPONSE PROTEIN"/>
    <property type="match status" value="1"/>
</dbReference>